<dbReference type="Gramene" id="RZC57892">
    <property type="protein sequence ID" value="RZC57892"/>
    <property type="gene ID" value="C5167_005201"/>
</dbReference>
<gene>
    <name evidence="1" type="ORF">C5167_005201</name>
</gene>
<organism evidence="1 2">
    <name type="scientific">Papaver somniferum</name>
    <name type="common">Opium poppy</name>
    <dbReference type="NCBI Taxonomy" id="3469"/>
    <lineage>
        <taxon>Eukaryota</taxon>
        <taxon>Viridiplantae</taxon>
        <taxon>Streptophyta</taxon>
        <taxon>Embryophyta</taxon>
        <taxon>Tracheophyta</taxon>
        <taxon>Spermatophyta</taxon>
        <taxon>Magnoliopsida</taxon>
        <taxon>Ranunculales</taxon>
        <taxon>Papaveraceae</taxon>
        <taxon>Papaveroideae</taxon>
        <taxon>Papaver</taxon>
    </lineage>
</organism>
<accession>A0A4Y7JCX5</accession>
<feature type="non-terminal residue" evidence="1">
    <location>
        <position position="1"/>
    </location>
</feature>
<reference evidence="1 2" key="1">
    <citation type="journal article" date="2018" name="Science">
        <title>The opium poppy genome and morphinan production.</title>
        <authorList>
            <person name="Guo L."/>
            <person name="Winzer T."/>
            <person name="Yang X."/>
            <person name="Li Y."/>
            <person name="Ning Z."/>
            <person name="He Z."/>
            <person name="Teodor R."/>
            <person name="Lu Y."/>
            <person name="Bowser T.A."/>
            <person name="Graham I.A."/>
            <person name="Ye K."/>
        </authorList>
    </citation>
    <scope>NUCLEOTIDE SEQUENCE [LARGE SCALE GENOMIC DNA]</scope>
    <source>
        <strain evidence="2">cv. HN1</strain>
        <tissue evidence="1">Leaves</tissue>
    </source>
</reference>
<sequence length="87" mass="9944">KTQAILQHGIRNQDIKKIIDNLTEQANITTIQSPVKALEEQYFKPPLKKCPNCGKMKKAGRQVVNVVDAVRRFVYFGKHPQQPSSQR</sequence>
<protein>
    <submittedName>
        <fullName evidence="1">Uncharacterized protein</fullName>
    </submittedName>
</protein>
<dbReference type="EMBL" id="CM010718">
    <property type="protein sequence ID" value="RZC57892.1"/>
    <property type="molecule type" value="Genomic_DNA"/>
</dbReference>
<evidence type="ECO:0000313" key="1">
    <source>
        <dbReference type="EMBL" id="RZC57892.1"/>
    </source>
</evidence>
<name>A0A4Y7JCX5_PAPSO</name>
<keyword evidence="2" id="KW-1185">Reference proteome</keyword>
<dbReference type="AlphaFoldDB" id="A0A4Y7JCX5"/>
<evidence type="ECO:0000313" key="2">
    <source>
        <dbReference type="Proteomes" id="UP000316621"/>
    </source>
</evidence>
<proteinExistence type="predicted"/>
<dbReference type="Proteomes" id="UP000316621">
    <property type="component" value="Chromosome 4"/>
</dbReference>